<keyword evidence="3" id="KW-1185">Reference proteome</keyword>
<sequence length="207" mass="24056">MENEDAFKAFRRAVQNAHHKEDPMFIPIQSPPFSRIPLNEETPPRPHFLHLVLVLNYRDVLKILTFLLVMLSLIPLIMRFRKRLRHERMYKVRKAIQTIFAFLNVIWIIGCVCLLIMSAHIFLSNYQDKVERIEKTFPWYIITIILCCIIEIVESIFGLSEPVITVLSTEKTVIDLKHGNKCSPLTRADGNNNGCNKKADDEKLLLA</sequence>
<feature type="transmembrane region" description="Helical" evidence="1">
    <location>
        <begin position="60"/>
        <end position="78"/>
    </location>
</feature>
<keyword evidence="1" id="KW-1133">Transmembrane helix</keyword>
<evidence type="ECO:0000313" key="3">
    <source>
        <dbReference type="Proteomes" id="UP000594262"/>
    </source>
</evidence>
<protein>
    <submittedName>
        <fullName evidence="2">Uncharacterized protein</fullName>
    </submittedName>
</protein>
<dbReference type="Proteomes" id="UP000594262">
    <property type="component" value="Unplaced"/>
</dbReference>
<reference evidence="2" key="1">
    <citation type="submission" date="2021-01" db="UniProtKB">
        <authorList>
            <consortium name="EnsemblMetazoa"/>
        </authorList>
    </citation>
    <scope>IDENTIFICATION</scope>
</reference>
<evidence type="ECO:0000256" key="1">
    <source>
        <dbReference type="SAM" id="Phobius"/>
    </source>
</evidence>
<evidence type="ECO:0000313" key="2">
    <source>
        <dbReference type="EnsemblMetazoa" id="CLYHEMP016534.1"/>
    </source>
</evidence>
<feature type="transmembrane region" description="Helical" evidence="1">
    <location>
        <begin position="137"/>
        <end position="159"/>
    </location>
</feature>
<keyword evidence="1" id="KW-0812">Transmembrane</keyword>
<name>A0A7M5X363_9CNID</name>
<proteinExistence type="predicted"/>
<feature type="transmembrane region" description="Helical" evidence="1">
    <location>
        <begin position="99"/>
        <end position="122"/>
    </location>
</feature>
<accession>A0A7M5X363</accession>
<dbReference type="EnsemblMetazoa" id="CLYHEMT016534.1">
    <property type="protein sequence ID" value="CLYHEMP016534.1"/>
    <property type="gene ID" value="CLYHEMG016534"/>
</dbReference>
<dbReference type="AlphaFoldDB" id="A0A7M5X363"/>
<organism evidence="2 3">
    <name type="scientific">Clytia hemisphaerica</name>
    <dbReference type="NCBI Taxonomy" id="252671"/>
    <lineage>
        <taxon>Eukaryota</taxon>
        <taxon>Metazoa</taxon>
        <taxon>Cnidaria</taxon>
        <taxon>Hydrozoa</taxon>
        <taxon>Hydroidolina</taxon>
        <taxon>Leptothecata</taxon>
        <taxon>Obeliida</taxon>
        <taxon>Clytiidae</taxon>
        <taxon>Clytia</taxon>
    </lineage>
</organism>
<keyword evidence="1" id="KW-0472">Membrane</keyword>